<dbReference type="InterPro" id="IPR001279">
    <property type="entry name" value="Metallo-B-lactamas"/>
</dbReference>
<reference evidence="5 6" key="2">
    <citation type="journal article" date="2016" name="Genome Announc.">
        <title>Complete Genome Sequences of Two Interactive Moderate Thermophiles, Paenibacillus napthalenovorans 32O-Y and Paenibacillus sp. 32O-W.</title>
        <authorList>
            <person name="Butler R.R.III."/>
            <person name="Wang J."/>
            <person name="Stark B.C."/>
            <person name="Pombert J.F."/>
        </authorList>
    </citation>
    <scope>NUCLEOTIDE SEQUENCE [LARGE SCALE GENOMIC DNA]</scope>
    <source>
        <strain evidence="5 6">32O-Y</strain>
    </source>
</reference>
<accession>A0A0U2VH84</accession>
<dbReference type="EMBL" id="CP013652">
    <property type="protein sequence ID" value="ALS22819.1"/>
    <property type="molecule type" value="Genomic_DNA"/>
</dbReference>
<dbReference type="RefSeq" id="WP_062408953.1">
    <property type="nucleotide sequence ID" value="NZ_CP013652.1"/>
</dbReference>
<dbReference type="OrthoDB" id="9802248at2"/>
<dbReference type="Gene3D" id="3.60.15.10">
    <property type="entry name" value="Ribonuclease Z/Hydroxyacylglutathione hydrolase-like"/>
    <property type="match status" value="1"/>
</dbReference>
<dbReference type="PANTHER" id="PTHR42951">
    <property type="entry name" value="METALLO-BETA-LACTAMASE DOMAIN-CONTAINING"/>
    <property type="match status" value="1"/>
</dbReference>
<reference evidence="6" key="1">
    <citation type="submission" date="2015-12" db="EMBL/GenBank/DDBJ databases">
        <title>Complete genome sequences of two moderately thermophilic Paenibacillus species.</title>
        <authorList>
            <person name="Butler R.III."/>
            <person name="Wang J."/>
            <person name="Stark B.C."/>
            <person name="Pombert J.-F."/>
        </authorList>
    </citation>
    <scope>NUCLEOTIDE SEQUENCE [LARGE SCALE GENOMIC DNA]</scope>
    <source>
        <strain evidence="6">32O-Y</strain>
    </source>
</reference>
<sequence length="250" mass="27759">MFITNGVQGLEVSSNVMGRMDTIYPTLVWDTDHTILVDTGYPGQWPLIRQEAEKSGIAWDTLNKVIITHQDLDHIGSLPTILNVLPQPIEVLANDVEKPYIQGEKRLLKINPESVAQAMDSLPENVPEEWRKAFRQVLENPPKSKVDKTVADGEELPYCGGIVVIHTPGHTPGHISLYHIQSKTLIAGDSMIVANGELLGPDPQYCIDADLAVNSLKKFVQYDIETIICYHGGLYKDNVNRRIAELANGQ</sequence>
<dbReference type="KEGG" id="pnp:IJ22_24460"/>
<feature type="domain" description="Metallo-beta-lactamase" evidence="4">
    <location>
        <begin position="22"/>
        <end position="231"/>
    </location>
</feature>
<comment type="catalytic activity">
    <reaction evidence="1">
        <text>3',5'-cyclic CMP + H2O = CMP + H(+)</text>
        <dbReference type="Rhea" id="RHEA:72675"/>
        <dbReference type="ChEBI" id="CHEBI:15377"/>
        <dbReference type="ChEBI" id="CHEBI:15378"/>
        <dbReference type="ChEBI" id="CHEBI:58003"/>
        <dbReference type="ChEBI" id="CHEBI:60377"/>
    </reaction>
    <physiologicalReaction direction="left-to-right" evidence="1">
        <dbReference type="Rhea" id="RHEA:72676"/>
    </physiologicalReaction>
</comment>
<name>A0A0U2VH84_9BACL</name>
<dbReference type="SMART" id="SM00849">
    <property type="entry name" value="Lactamase_B"/>
    <property type="match status" value="1"/>
</dbReference>
<dbReference type="SUPFAM" id="SSF56281">
    <property type="entry name" value="Metallo-hydrolase/oxidoreductase"/>
    <property type="match status" value="1"/>
</dbReference>
<dbReference type="AlphaFoldDB" id="A0A0U2VH84"/>
<evidence type="ECO:0000256" key="3">
    <source>
        <dbReference type="ARBA" id="ARBA00048505"/>
    </source>
</evidence>
<comment type="catalytic activity">
    <reaction evidence="3">
        <text>3',5'-cyclic UMP + H2O = UMP + H(+)</text>
        <dbReference type="Rhea" id="RHEA:70575"/>
        <dbReference type="ChEBI" id="CHEBI:15377"/>
        <dbReference type="ChEBI" id="CHEBI:15378"/>
        <dbReference type="ChEBI" id="CHEBI:57865"/>
        <dbReference type="ChEBI" id="CHEBI:184387"/>
    </reaction>
    <physiologicalReaction direction="left-to-right" evidence="3">
        <dbReference type="Rhea" id="RHEA:70576"/>
    </physiologicalReaction>
</comment>
<keyword evidence="6" id="KW-1185">Reference proteome</keyword>
<dbReference type="GO" id="GO:0016787">
    <property type="term" value="F:hydrolase activity"/>
    <property type="evidence" value="ECO:0007669"/>
    <property type="project" value="UniProtKB-KW"/>
</dbReference>
<gene>
    <name evidence="5" type="ORF">IJ22_24460</name>
</gene>
<evidence type="ECO:0000259" key="4">
    <source>
        <dbReference type="SMART" id="SM00849"/>
    </source>
</evidence>
<dbReference type="PANTHER" id="PTHR42951:SF15">
    <property type="entry name" value="METALLO-BETA-LACTAMASE SUPERFAMILY PROTEIN"/>
    <property type="match status" value="1"/>
</dbReference>
<comment type="function">
    <text evidence="2">Counteracts the endogenous Pycsar antiviral defense system. Phosphodiesterase that enables metal-dependent hydrolysis of host cyclic nucleotide Pycsar defense signals such as cCMP and cUMP.</text>
</comment>
<dbReference type="Proteomes" id="UP000061660">
    <property type="component" value="Chromosome"/>
</dbReference>
<evidence type="ECO:0000313" key="6">
    <source>
        <dbReference type="Proteomes" id="UP000061660"/>
    </source>
</evidence>
<dbReference type="InterPro" id="IPR050855">
    <property type="entry name" value="NDM-1-like"/>
</dbReference>
<organism evidence="5 6">
    <name type="scientific">Paenibacillus naphthalenovorans</name>
    <dbReference type="NCBI Taxonomy" id="162209"/>
    <lineage>
        <taxon>Bacteria</taxon>
        <taxon>Bacillati</taxon>
        <taxon>Bacillota</taxon>
        <taxon>Bacilli</taxon>
        <taxon>Bacillales</taxon>
        <taxon>Paenibacillaceae</taxon>
        <taxon>Paenibacillus</taxon>
    </lineage>
</organism>
<evidence type="ECO:0000256" key="1">
    <source>
        <dbReference type="ARBA" id="ARBA00034221"/>
    </source>
</evidence>
<dbReference type="InterPro" id="IPR036866">
    <property type="entry name" value="RibonucZ/Hydroxyglut_hydro"/>
</dbReference>
<evidence type="ECO:0000256" key="2">
    <source>
        <dbReference type="ARBA" id="ARBA00034301"/>
    </source>
</evidence>
<evidence type="ECO:0000313" key="5">
    <source>
        <dbReference type="EMBL" id="ALS22819.1"/>
    </source>
</evidence>
<dbReference type="CDD" id="cd07721">
    <property type="entry name" value="yflN-like_MBL-fold"/>
    <property type="match status" value="1"/>
</dbReference>
<keyword evidence="5" id="KW-0378">Hydrolase</keyword>
<protein>
    <submittedName>
        <fullName evidence="5">Hydrolase</fullName>
    </submittedName>
</protein>
<dbReference type="Pfam" id="PF00753">
    <property type="entry name" value="Lactamase_B"/>
    <property type="match status" value="1"/>
</dbReference>
<dbReference type="STRING" id="162209.IJ22_24460"/>
<dbReference type="PATRIC" id="fig|162209.4.peg.2599"/>
<proteinExistence type="predicted"/>